<dbReference type="RefSeq" id="WP_014747443.1">
    <property type="nucleotide sequence ID" value="NC_017957.2"/>
</dbReference>
<dbReference type="EMBL" id="CP003237">
    <property type="protein sequence ID" value="AFK55766.1"/>
    <property type="molecule type" value="Genomic_DNA"/>
</dbReference>
<protein>
    <recommendedName>
        <fullName evidence="3">Exonuclease</fullName>
    </recommendedName>
</protein>
<dbReference type="HOGENOM" id="CLU_1569773_0_0_5"/>
<sequence length="180" mass="19328">MDAETNGLYGAPFAIAAVARGGGAAPAVFLGRCPLIGPVDPWVDREVIPMMTDIPCTHDGLDALLDDFWVFYRAEVEAAGDEDLVCIAHCAAPVEAGLFRRCVERDPATREFQAPFPLHDLATLLLAAGEDPRAARPYLQKAGLKLPVEDRPHDPLADAWCCLIAAENLLSEPRAAAVRA</sequence>
<name>I3TSM8_TISMK</name>
<gene>
    <name evidence="1" type="ordered locus">TMO_a0363</name>
</gene>
<evidence type="ECO:0000313" key="1">
    <source>
        <dbReference type="EMBL" id="AFK55766.1"/>
    </source>
</evidence>
<accession>I3TSM8</accession>
<keyword evidence="1" id="KW-0614">Plasmid</keyword>
<dbReference type="AlphaFoldDB" id="I3TSM8"/>
<geneLocation type="plasmid" evidence="1 2">
    <name>pTM1</name>
</geneLocation>
<keyword evidence="2" id="KW-1185">Reference proteome</keyword>
<reference evidence="1 2" key="1">
    <citation type="journal article" date="2012" name="J. Am. Chem. Soc.">
        <title>Bacterial biosynthesis and maturation of the didemnin anti-cancer agents.</title>
        <authorList>
            <person name="Xu Y."/>
            <person name="Kersten R.D."/>
            <person name="Nam S.J."/>
            <person name="Lu L."/>
            <person name="Al-Suwailem A.M."/>
            <person name="Zheng H."/>
            <person name="Fenical W."/>
            <person name="Dorrestein P.C."/>
            <person name="Moore B.S."/>
            <person name="Qian P.Y."/>
        </authorList>
    </citation>
    <scope>NUCLEOTIDE SEQUENCE [LARGE SCALE GENOMIC DNA]</scope>
    <source>
        <strain evidence="1 2">KA081020-065</strain>
    </source>
</reference>
<evidence type="ECO:0008006" key="3">
    <source>
        <dbReference type="Google" id="ProtNLM"/>
    </source>
</evidence>
<evidence type="ECO:0000313" key="2">
    <source>
        <dbReference type="Proteomes" id="UP000005258"/>
    </source>
</evidence>
<organism evidence="1 2">
    <name type="scientific">Tistrella mobilis (strain KA081020-065)</name>
    <dbReference type="NCBI Taxonomy" id="1110502"/>
    <lineage>
        <taxon>Bacteria</taxon>
        <taxon>Pseudomonadati</taxon>
        <taxon>Pseudomonadota</taxon>
        <taxon>Alphaproteobacteria</taxon>
        <taxon>Geminicoccales</taxon>
        <taxon>Geminicoccaceae</taxon>
        <taxon>Tistrella</taxon>
    </lineage>
</organism>
<dbReference type="Proteomes" id="UP000005258">
    <property type="component" value="Plasmid pTM1"/>
</dbReference>
<proteinExistence type="predicted"/>
<dbReference type="KEGG" id="tmo:TMO_a0363"/>